<feature type="compositionally biased region" description="Gly residues" evidence="1">
    <location>
        <begin position="368"/>
        <end position="377"/>
    </location>
</feature>
<dbReference type="PANTHER" id="PTHR37981:SF1">
    <property type="entry name" value="SGNH HYDROLASE-TYPE ESTERASE DOMAIN-CONTAINING PROTEIN"/>
    <property type="match status" value="1"/>
</dbReference>
<evidence type="ECO:0000256" key="1">
    <source>
        <dbReference type="SAM" id="MobiDB-lite"/>
    </source>
</evidence>
<dbReference type="InterPro" id="IPR036514">
    <property type="entry name" value="SGNH_hydro_sf"/>
</dbReference>
<feature type="compositionally biased region" description="Acidic residues" evidence="1">
    <location>
        <begin position="345"/>
        <end position="360"/>
    </location>
</feature>
<feature type="chain" id="PRO_5020620523" evidence="2">
    <location>
        <begin position="17"/>
        <end position="434"/>
    </location>
</feature>
<dbReference type="SUPFAM" id="SSF52266">
    <property type="entry name" value="SGNH hydrolase"/>
    <property type="match status" value="1"/>
</dbReference>
<dbReference type="GO" id="GO:0006629">
    <property type="term" value="P:lipid metabolic process"/>
    <property type="evidence" value="ECO:0007669"/>
    <property type="project" value="TreeGrafter"/>
</dbReference>
<keyword evidence="2" id="KW-0732">Signal</keyword>
<evidence type="ECO:0000313" key="4">
    <source>
        <dbReference type="Proteomes" id="UP000308133"/>
    </source>
</evidence>
<feature type="signal peptide" evidence="2">
    <location>
        <begin position="1"/>
        <end position="16"/>
    </location>
</feature>
<keyword evidence="3" id="KW-0378">Hydrolase</keyword>
<protein>
    <submittedName>
        <fullName evidence="3">Hydrolase-like protein 7</fullName>
    </submittedName>
</protein>
<dbReference type="AlphaFoldDB" id="A0A4U7APV3"/>
<dbReference type="GO" id="GO:0016788">
    <property type="term" value="F:hydrolase activity, acting on ester bonds"/>
    <property type="evidence" value="ECO:0007669"/>
    <property type="project" value="InterPro"/>
</dbReference>
<dbReference type="EMBL" id="PTQR01000123">
    <property type="protein sequence ID" value="TKX18945.1"/>
    <property type="molecule type" value="Genomic_DNA"/>
</dbReference>
<feature type="region of interest" description="Disordered" evidence="1">
    <location>
        <begin position="343"/>
        <end position="386"/>
    </location>
</feature>
<evidence type="ECO:0000313" key="3">
    <source>
        <dbReference type="EMBL" id="TKX18945.1"/>
    </source>
</evidence>
<accession>A0A4U7APV3</accession>
<proteinExistence type="predicted"/>
<reference evidence="3 4" key="1">
    <citation type="submission" date="2018-02" db="EMBL/GenBank/DDBJ databases">
        <title>Draft genome sequences of Elsinoe sp., causing black scab on jojoba.</title>
        <authorList>
            <person name="Stodart B."/>
            <person name="Jeffress S."/>
            <person name="Ash G."/>
            <person name="Arun Chinnappa K."/>
        </authorList>
    </citation>
    <scope>NUCLEOTIDE SEQUENCE [LARGE SCALE GENOMIC DNA]</scope>
    <source>
        <strain evidence="3 4">Hillstone_2</strain>
    </source>
</reference>
<dbReference type="PANTHER" id="PTHR37981">
    <property type="entry name" value="LIPASE 2"/>
    <property type="match status" value="1"/>
</dbReference>
<sequence length="434" mass="47422">MVALVPLFLCVGTTLAFPFHIRRQAESAPFRWATIGDSWASSVAYSDSVTFDGNKDKCLRSKESYTYQMEQDSSWQSDTSELRIAACSGARLVDMALGQKQVEKTGEPRILLITAGGNDAGFAAVARDCIYQPQRDVDYQGEYPAPGLCRSAIEKASGIIDGLGEALQITYADIFKYYEGQPSDLNVYHTGYAHFFNTNSNWCNEKSFGAIPFRSANPKLSPELRTAMNDLVEKMNRQLENSVASFQSKLPVSQNKLVRRQKDLSDTGPVIPDPKEDTPPPAPEQPFQPPIEPVRAKRSLGFIDITRAFDGHRFCEDDSSFWKQYYGDSTWFWNLRAQLSRDEGGAETDDVPPLSDDEVSQLDQSGMSSGGGGGNEVGNGWRFRPFHPTQSGNTAVKSIIVERLRADGVPGVESIGSVVGGAIAGILSSGGKGA</sequence>
<dbReference type="InterPro" id="IPR037460">
    <property type="entry name" value="SEST-like"/>
</dbReference>
<dbReference type="Proteomes" id="UP000308133">
    <property type="component" value="Unassembled WGS sequence"/>
</dbReference>
<dbReference type="Gene3D" id="3.40.50.1110">
    <property type="entry name" value="SGNH hydrolase"/>
    <property type="match status" value="1"/>
</dbReference>
<organism evidence="3 4">
    <name type="scientific">Elsinoe australis</name>
    <dbReference type="NCBI Taxonomy" id="40998"/>
    <lineage>
        <taxon>Eukaryota</taxon>
        <taxon>Fungi</taxon>
        <taxon>Dikarya</taxon>
        <taxon>Ascomycota</taxon>
        <taxon>Pezizomycotina</taxon>
        <taxon>Dothideomycetes</taxon>
        <taxon>Dothideomycetidae</taxon>
        <taxon>Myriangiales</taxon>
        <taxon>Elsinoaceae</taxon>
        <taxon>Elsinoe</taxon>
    </lineage>
</organism>
<name>A0A4U7APV3_9PEZI</name>
<feature type="region of interest" description="Disordered" evidence="1">
    <location>
        <begin position="257"/>
        <end position="293"/>
    </location>
</feature>
<feature type="compositionally biased region" description="Pro residues" evidence="1">
    <location>
        <begin position="279"/>
        <end position="292"/>
    </location>
</feature>
<gene>
    <name evidence="3" type="ORF">C1H76_8834</name>
</gene>
<evidence type="ECO:0000256" key="2">
    <source>
        <dbReference type="SAM" id="SignalP"/>
    </source>
</evidence>
<comment type="caution">
    <text evidence="3">The sequence shown here is derived from an EMBL/GenBank/DDBJ whole genome shotgun (WGS) entry which is preliminary data.</text>
</comment>